<dbReference type="Proteomes" id="UP000001192">
    <property type="component" value="Plasmid pBPHY01"/>
</dbReference>
<organism evidence="1 2">
    <name type="scientific">Paraburkholderia phymatum (strain DSM 17167 / CIP 108236 / LMG 21445 / STM815)</name>
    <name type="common">Burkholderia phymatum</name>
    <dbReference type="NCBI Taxonomy" id="391038"/>
    <lineage>
        <taxon>Bacteria</taxon>
        <taxon>Pseudomonadati</taxon>
        <taxon>Pseudomonadota</taxon>
        <taxon>Betaproteobacteria</taxon>
        <taxon>Burkholderiales</taxon>
        <taxon>Burkholderiaceae</taxon>
        <taxon>Paraburkholderia</taxon>
    </lineage>
</organism>
<geneLocation type="plasmid" evidence="1 2">
    <name>pBPHY01</name>
</geneLocation>
<keyword evidence="1" id="KW-0614">Plasmid</keyword>
<evidence type="ECO:0000313" key="1">
    <source>
        <dbReference type="EMBL" id="ACC75923.1"/>
    </source>
</evidence>
<dbReference type="AlphaFoldDB" id="B2JTM0"/>
<dbReference type="HOGENOM" id="CLU_606603_0_0_4"/>
<dbReference type="KEGG" id="bph:Bphy_6912"/>
<name>B2JTM0_PARP8</name>
<protein>
    <submittedName>
        <fullName evidence="1">Uncharacterized protein</fullName>
    </submittedName>
</protein>
<keyword evidence="2" id="KW-1185">Reference proteome</keyword>
<reference evidence="2" key="1">
    <citation type="journal article" date="2014" name="Stand. Genomic Sci.">
        <title>Complete genome sequence of Burkholderia phymatum STM815(T), a broad host range and efficient nitrogen-fixing symbiont of Mimosa species.</title>
        <authorList>
            <person name="Moulin L."/>
            <person name="Klonowska A."/>
            <person name="Caroline B."/>
            <person name="Booth K."/>
            <person name="Vriezen J.A."/>
            <person name="Melkonian R."/>
            <person name="James E.K."/>
            <person name="Young J.P."/>
            <person name="Bena G."/>
            <person name="Hauser L."/>
            <person name="Land M."/>
            <person name="Kyrpides N."/>
            <person name="Bruce D."/>
            <person name="Chain P."/>
            <person name="Copeland A."/>
            <person name="Pitluck S."/>
            <person name="Woyke T."/>
            <person name="Lizotte-Waniewski M."/>
            <person name="Bristow J."/>
            <person name="Riley M."/>
        </authorList>
    </citation>
    <scope>NUCLEOTIDE SEQUENCE [LARGE SCALE GENOMIC DNA]</scope>
    <source>
        <strain evidence="2">DSM 17167 / CIP 108236 / LMG 21445 / STM815</strain>
        <plasmid evidence="2">Plasmid pBPHY01</plasmid>
    </source>
</reference>
<accession>B2JTM0</accession>
<sequence>MPQGHATRHLAYEAQSLLERLNEQRPFALTLPMVAAAAPSIAAQAAIEAFLAQGRDHLRHIVGRFLTWLESPAGAIASAAQAQRYFAVLRVRFLDLITQFDMFSDVLAERSQHGYGEWLGGLDVVAADALRLPGGWYASPPVICHLDRGPGAAIRRVRTRLPGGGLAPVAVIRIPRERMVGSAIASSLVHEVGHQGAELLDLTGTLRDALTAMARDRPDERIGWQCLQTWISEIVADFWSVARVGITSTLGLMSVVSLPRAFVTRFTVDEPHPPPWIRVKISASVGQRLYPDAQWQALAELWESLYPLDRTVTTRDAMAFRSLERLLPGFVDFLASFRPASLGGLMLAQAFPVAECSPARLRVLWRGHRRRPETLAALSPTVACAAIGQAKFDGWLTATAEVTLLRRLLRFWALQGTIDAREICANAGPAAAALVL</sequence>
<evidence type="ECO:0000313" key="2">
    <source>
        <dbReference type="Proteomes" id="UP000001192"/>
    </source>
</evidence>
<dbReference type="EMBL" id="CP001045">
    <property type="protein sequence ID" value="ACC75923.1"/>
    <property type="molecule type" value="Genomic_DNA"/>
</dbReference>
<proteinExistence type="predicted"/>
<gene>
    <name evidence="1" type="ordered locus">Bphy_6912</name>
</gene>